<proteinExistence type="predicted"/>
<dbReference type="AlphaFoldDB" id="A0A6M3ZV83"/>
<evidence type="ECO:0000259" key="1">
    <source>
        <dbReference type="Pfam" id="PF24693"/>
    </source>
</evidence>
<dbReference type="EMBL" id="CP008956">
    <property type="protein sequence ID" value="QJQ02497.1"/>
    <property type="molecule type" value="Genomic_DNA"/>
</dbReference>
<sequence length="84" mass="9880">MELHETIEKIKTKEELADFVEQLRMSLDVASVDWENPSLERFLEAMGAWIREMDRYTKNMGDTDIANPSWSTFAKILYAAKMYE</sequence>
<gene>
    <name evidence="2" type="ORF">C798_20385</name>
</gene>
<organism evidence="2 3">
    <name type="scientific">Herbaspirillum rubrisubalbicans Os34</name>
    <dbReference type="NCBI Taxonomy" id="1235827"/>
    <lineage>
        <taxon>Bacteria</taxon>
        <taxon>Pseudomonadati</taxon>
        <taxon>Pseudomonadota</taxon>
        <taxon>Betaproteobacteria</taxon>
        <taxon>Burkholderiales</taxon>
        <taxon>Oxalobacteraceae</taxon>
        <taxon>Herbaspirillum</taxon>
    </lineage>
</organism>
<evidence type="ECO:0000313" key="3">
    <source>
        <dbReference type="Proteomes" id="UP000501648"/>
    </source>
</evidence>
<dbReference type="Pfam" id="PF24693">
    <property type="entry name" value="DUF7660"/>
    <property type="match status" value="1"/>
</dbReference>
<dbReference type="Proteomes" id="UP000501648">
    <property type="component" value="Chromosome"/>
</dbReference>
<protein>
    <recommendedName>
        <fullName evidence="1">DUF7660 domain-containing protein</fullName>
    </recommendedName>
</protein>
<evidence type="ECO:0000313" key="2">
    <source>
        <dbReference type="EMBL" id="QJQ02497.1"/>
    </source>
</evidence>
<reference evidence="2 3" key="1">
    <citation type="journal article" date="2012" name="J. Bacteriol.">
        <title>Genome sequence of the pathogenic Herbaspirillum seropedicae strain Os34, isolated from rice roots.</title>
        <authorList>
            <person name="Ye W."/>
            <person name="Ye S."/>
            <person name="Liu J."/>
            <person name="Chang S."/>
            <person name="Chen M."/>
            <person name="Zhu B."/>
            <person name="Guo L."/>
            <person name="An Q."/>
        </authorList>
    </citation>
    <scope>NUCLEOTIDE SEQUENCE [LARGE SCALE GENOMIC DNA]</scope>
    <source>
        <strain evidence="2 3">Os34</strain>
    </source>
</reference>
<dbReference type="RefSeq" id="WP_017455518.1">
    <property type="nucleotide sequence ID" value="NZ_CP008956.1"/>
</dbReference>
<accession>A0A6M3ZV83</accession>
<feature type="domain" description="DUF7660" evidence="1">
    <location>
        <begin position="12"/>
        <end position="84"/>
    </location>
</feature>
<dbReference type="InterPro" id="IPR056077">
    <property type="entry name" value="DUF7660"/>
</dbReference>
<name>A0A6M3ZV83_9BURK</name>